<dbReference type="InterPro" id="IPR007313">
    <property type="entry name" value="FxsA"/>
</dbReference>
<accession>A0A084CN31</accession>
<feature type="transmembrane region" description="Helical" evidence="1">
    <location>
        <begin position="71"/>
        <end position="90"/>
    </location>
</feature>
<dbReference type="Proteomes" id="UP000053784">
    <property type="component" value="Unassembled WGS sequence"/>
</dbReference>
<dbReference type="RefSeq" id="WP_034414291.1">
    <property type="nucleotide sequence ID" value="NZ_JGVK01000027.1"/>
</dbReference>
<protein>
    <submittedName>
        <fullName evidence="2">Exclusion suppressor</fullName>
    </submittedName>
</protein>
<dbReference type="STRING" id="1179155.CF67_04008"/>
<dbReference type="PANTHER" id="PTHR35335:SF1">
    <property type="entry name" value="UPF0716 PROTEIN FXSA"/>
    <property type="match status" value="1"/>
</dbReference>
<dbReference type="OrthoDB" id="9792788at2"/>
<evidence type="ECO:0000313" key="2">
    <source>
        <dbReference type="EMBL" id="KEY91210.1"/>
    </source>
</evidence>
<dbReference type="EMBL" id="JGVK01000027">
    <property type="protein sequence ID" value="KEY91210.1"/>
    <property type="molecule type" value="Genomic_DNA"/>
</dbReference>
<dbReference type="AlphaFoldDB" id="A0A084CN31"/>
<dbReference type="GO" id="GO:0016020">
    <property type="term" value="C:membrane"/>
    <property type="evidence" value="ECO:0007669"/>
    <property type="project" value="InterPro"/>
</dbReference>
<keyword evidence="3" id="KW-1185">Reference proteome</keyword>
<reference evidence="2 3" key="1">
    <citation type="submission" date="2014-03" db="EMBL/GenBank/DDBJ databases">
        <title>Selection and divergence in the genomes of co-occurring obligate luminous symbionts with specific hosts.</title>
        <authorList>
            <person name="Hendry T.A."/>
            <person name="de Wet J.R."/>
            <person name="Dunlap P.V."/>
        </authorList>
    </citation>
    <scope>NUCLEOTIDE SEQUENCE [LARGE SCALE GENOMIC DNA]</scope>
    <source>
        <strain evidence="2 3">Ppalp.1</strain>
    </source>
</reference>
<evidence type="ECO:0000256" key="1">
    <source>
        <dbReference type="SAM" id="Phobius"/>
    </source>
</evidence>
<keyword evidence="1" id="KW-0812">Transmembrane</keyword>
<organism evidence="2 3">
    <name type="scientific">Candidatus Photodesmus blepharonis</name>
    <dbReference type="NCBI Taxonomy" id="1179155"/>
    <lineage>
        <taxon>Bacteria</taxon>
        <taxon>Pseudomonadati</taxon>
        <taxon>Pseudomonadota</taxon>
        <taxon>Gammaproteobacteria</taxon>
        <taxon>Vibrionales</taxon>
        <taxon>Vibrionaceae</taxon>
        <taxon>Candidatus Photodesmus</taxon>
    </lineage>
</organism>
<comment type="caution">
    <text evidence="2">The sequence shown here is derived from an EMBL/GenBank/DDBJ whole genome shotgun (WGS) entry which is preliminary data.</text>
</comment>
<dbReference type="Pfam" id="PF04186">
    <property type="entry name" value="FxsA"/>
    <property type="match status" value="1"/>
</dbReference>
<sequence>MLPVLLLLFIGISIVEIGLFVQVGIFLGLWSTIALTLITTSIGSSVYRKGLQILRSVQNYSSYKQLLEQKIFEGIVFTVSGILLLIPGFMTDVLGTLALFPKPYALIVKYLIHKTAMRSILENWLTQRSSSVDHSCQRGNTFEGEYEHKKEKEDR</sequence>
<dbReference type="NCBIfam" id="NF008528">
    <property type="entry name" value="PRK11463.1-2"/>
    <property type="match status" value="1"/>
</dbReference>
<keyword evidence="1" id="KW-1133">Transmembrane helix</keyword>
<proteinExistence type="predicted"/>
<evidence type="ECO:0000313" key="3">
    <source>
        <dbReference type="Proteomes" id="UP000053784"/>
    </source>
</evidence>
<feature type="transmembrane region" description="Helical" evidence="1">
    <location>
        <begin position="6"/>
        <end position="39"/>
    </location>
</feature>
<keyword evidence="1" id="KW-0472">Membrane</keyword>
<name>A0A084CN31_9GAMM</name>
<dbReference type="PANTHER" id="PTHR35335">
    <property type="entry name" value="UPF0716 PROTEIN FXSA"/>
    <property type="match status" value="1"/>
</dbReference>
<gene>
    <name evidence="2" type="primary">fxsA</name>
    <name evidence="2" type="ORF">CF67_04008</name>
</gene>
<dbReference type="eggNOG" id="COG3030">
    <property type="taxonomic scope" value="Bacteria"/>
</dbReference>